<dbReference type="Proteomes" id="UP000679213">
    <property type="component" value="Chromosome I"/>
</dbReference>
<proteinExistence type="predicted"/>
<protein>
    <submittedName>
        <fullName evidence="1">Uncharacterized protein</fullName>
    </submittedName>
</protein>
<organism evidence="1 2">
    <name type="scientific">Methanocaldococcus lauensis</name>
    <dbReference type="NCBI Taxonomy" id="2546128"/>
    <lineage>
        <taxon>Archaea</taxon>
        <taxon>Methanobacteriati</taxon>
        <taxon>Methanobacteriota</taxon>
        <taxon>Methanomada group</taxon>
        <taxon>Methanococci</taxon>
        <taxon>Methanococcales</taxon>
        <taxon>Methanocaldococcaceae</taxon>
        <taxon>Methanocaldococcus</taxon>
    </lineage>
</organism>
<sequence>MKYKKVIRAMLLKKQNRIRRTKYMDYDELPAWIRKVEDKLNKMSHEEFCDEMVKFGTEAKKVGGVINLVFGDIQ</sequence>
<dbReference type="AlphaFoldDB" id="A0A8D6SVB2"/>
<dbReference type="EMBL" id="LR792632">
    <property type="protein sequence ID" value="CAB3288229.1"/>
    <property type="molecule type" value="Genomic_DNA"/>
</dbReference>
<evidence type="ECO:0000313" key="2">
    <source>
        <dbReference type="Proteomes" id="UP000679213"/>
    </source>
</evidence>
<evidence type="ECO:0000313" key="1">
    <source>
        <dbReference type="EMBL" id="CAB3288229.1"/>
    </source>
</evidence>
<accession>A0A8D6SVB2</accession>
<reference evidence="1 2" key="1">
    <citation type="submission" date="2020-04" db="EMBL/GenBank/DDBJ databases">
        <authorList>
            <consortium name="Genoscope - CEA"/>
            <person name="William W."/>
        </authorList>
    </citation>
    <scope>NUCLEOTIDE SEQUENCE [LARGE SCALE GENOMIC DNA]</scope>
    <source>
        <strain evidence="1 2">SG7</strain>
    </source>
</reference>
<name>A0A8D6SVB2_9EURY</name>
<keyword evidence="2" id="KW-1185">Reference proteome</keyword>
<dbReference type="KEGG" id="mesg:MLAUSG7_0608"/>
<gene>
    <name evidence="1" type="ORF">MLAUSG7_0608</name>
</gene>